<organism evidence="1 2">
    <name type="scientific">Cetraspora pellucida</name>
    <dbReference type="NCBI Taxonomy" id="1433469"/>
    <lineage>
        <taxon>Eukaryota</taxon>
        <taxon>Fungi</taxon>
        <taxon>Fungi incertae sedis</taxon>
        <taxon>Mucoromycota</taxon>
        <taxon>Glomeromycotina</taxon>
        <taxon>Glomeromycetes</taxon>
        <taxon>Diversisporales</taxon>
        <taxon>Gigasporaceae</taxon>
        <taxon>Cetraspora</taxon>
    </lineage>
</organism>
<feature type="non-terminal residue" evidence="1">
    <location>
        <position position="1"/>
    </location>
</feature>
<gene>
    <name evidence="1" type="ORF">SPELUC_LOCUS12902</name>
</gene>
<dbReference type="Proteomes" id="UP000789366">
    <property type="component" value="Unassembled WGS sequence"/>
</dbReference>
<keyword evidence="2" id="KW-1185">Reference proteome</keyword>
<accession>A0ACA9Q2W6</accession>
<evidence type="ECO:0000313" key="2">
    <source>
        <dbReference type="Proteomes" id="UP000789366"/>
    </source>
</evidence>
<sequence>NATGIIHFWSLDSVLKIFLKGFYSQNVSQELSLLPFEKKDVILVTGKFRIIDHIDESSSKVPTLK</sequence>
<evidence type="ECO:0000313" key="1">
    <source>
        <dbReference type="EMBL" id="CAG8728057.1"/>
    </source>
</evidence>
<proteinExistence type="predicted"/>
<dbReference type="EMBL" id="CAJVPW010032107">
    <property type="protein sequence ID" value="CAG8728057.1"/>
    <property type="molecule type" value="Genomic_DNA"/>
</dbReference>
<reference evidence="1" key="1">
    <citation type="submission" date="2021-06" db="EMBL/GenBank/DDBJ databases">
        <authorList>
            <person name="Kallberg Y."/>
            <person name="Tangrot J."/>
            <person name="Rosling A."/>
        </authorList>
    </citation>
    <scope>NUCLEOTIDE SEQUENCE</scope>
    <source>
        <strain evidence="1">28 12/20/2015</strain>
    </source>
</reference>
<name>A0ACA9Q2W6_9GLOM</name>
<comment type="caution">
    <text evidence="1">The sequence shown here is derived from an EMBL/GenBank/DDBJ whole genome shotgun (WGS) entry which is preliminary data.</text>
</comment>
<protein>
    <submittedName>
        <fullName evidence="1">6614_t:CDS:1</fullName>
    </submittedName>
</protein>
<feature type="non-terminal residue" evidence="1">
    <location>
        <position position="65"/>
    </location>
</feature>